<evidence type="ECO:0000313" key="3">
    <source>
        <dbReference type="Proteomes" id="UP000563050"/>
    </source>
</evidence>
<feature type="region of interest" description="Disordered" evidence="1">
    <location>
        <begin position="1"/>
        <end position="34"/>
    </location>
</feature>
<dbReference type="Proteomes" id="UP000563050">
    <property type="component" value="Unassembled WGS sequence"/>
</dbReference>
<organism evidence="2 3">
    <name type="scientific">Halomonas fontilapidosi</name>
    <dbReference type="NCBI Taxonomy" id="616675"/>
    <lineage>
        <taxon>Bacteria</taxon>
        <taxon>Pseudomonadati</taxon>
        <taxon>Pseudomonadota</taxon>
        <taxon>Gammaproteobacteria</taxon>
        <taxon>Oceanospirillales</taxon>
        <taxon>Halomonadaceae</taxon>
        <taxon>Halomonas</taxon>
    </lineage>
</organism>
<evidence type="ECO:0000256" key="1">
    <source>
        <dbReference type="SAM" id="MobiDB-lite"/>
    </source>
</evidence>
<comment type="caution">
    <text evidence="2">The sequence shown here is derived from an EMBL/GenBank/DDBJ whole genome shotgun (WGS) entry which is preliminary data.</text>
</comment>
<reference evidence="2 3" key="1">
    <citation type="submission" date="2020-08" db="EMBL/GenBank/DDBJ databases">
        <title>Genomic Encyclopedia of Type Strains, Phase III (KMG-III): the genomes of soil and plant-associated and newly described type strains.</title>
        <authorList>
            <person name="Whitman W."/>
        </authorList>
    </citation>
    <scope>NUCLEOTIDE SEQUENCE [LARGE SCALE GENOMIC DNA]</scope>
    <source>
        <strain evidence="2 3">CECT 7341</strain>
    </source>
</reference>
<dbReference type="AlphaFoldDB" id="A0A7W5GZF7"/>
<name>A0A7W5GZF7_9GAMM</name>
<dbReference type="RefSeq" id="WP_183314405.1">
    <property type="nucleotide sequence ID" value="NZ_JACHXQ010000007.1"/>
</dbReference>
<evidence type="ECO:0000313" key="2">
    <source>
        <dbReference type="EMBL" id="MBB3184640.1"/>
    </source>
</evidence>
<gene>
    <name evidence="2" type="ORF">FHR95_002214</name>
</gene>
<feature type="compositionally biased region" description="Polar residues" evidence="1">
    <location>
        <begin position="17"/>
        <end position="29"/>
    </location>
</feature>
<accession>A0A7W5GZF7</accession>
<protein>
    <submittedName>
        <fullName evidence="2">Uncharacterized protein</fullName>
    </submittedName>
</protein>
<dbReference type="EMBL" id="JACHXQ010000007">
    <property type="protein sequence ID" value="MBB3184640.1"/>
    <property type="molecule type" value="Genomic_DNA"/>
</dbReference>
<proteinExistence type="predicted"/>
<sequence>MESPLIQRGGCRRPTTRESPTGVATSKPRQGTVARRWAPVNSRVVGRKFIRSELTRQQVPKCRTIEEAL</sequence>
<keyword evidence="3" id="KW-1185">Reference proteome</keyword>